<dbReference type="OrthoDB" id="10262769at2759"/>
<keyword evidence="2" id="KW-1133">Transmembrane helix</keyword>
<dbReference type="SUPFAM" id="SSF49879">
    <property type="entry name" value="SMAD/FHA domain"/>
    <property type="match status" value="1"/>
</dbReference>
<reference evidence="5" key="1">
    <citation type="submission" date="2025-08" db="UniProtKB">
        <authorList>
            <consortium name="RefSeq"/>
        </authorList>
    </citation>
    <scope>IDENTIFICATION</scope>
    <source>
        <tissue evidence="5">Fruit stalk</tissue>
    </source>
</reference>
<organism evidence="4 5">
    <name type="scientific">Durio zibethinus</name>
    <name type="common">Durian</name>
    <dbReference type="NCBI Taxonomy" id="66656"/>
    <lineage>
        <taxon>Eukaryota</taxon>
        <taxon>Viridiplantae</taxon>
        <taxon>Streptophyta</taxon>
        <taxon>Embryophyta</taxon>
        <taxon>Tracheophyta</taxon>
        <taxon>Spermatophyta</taxon>
        <taxon>Magnoliopsida</taxon>
        <taxon>eudicotyledons</taxon>
        <taxon>Gunneridae</taxon>
        <taxon>Pentapetalae</taxon>
        <taxon>rosids</taxon>
        <taxon>malvids</taxon>
        <taxon>Malvales</taxon>
        <taxon>Malvaceae</taxon>
        <taxon>Helicteroideae</taxon>
        <taxon>Durio</taxon>
    </lineage>
</organism>
<dbReference type="GO" id="GO:0044545">
    <property type="term" value="C:NSL complex"/>
    <property type="evidence" value="ECO:0007669"/>
    <property type="project" value="TreeGrafter"/>
</dbReference>
<proteinExistence type="predicted"/>
<dbReference type="PANTHER" id="PTHR13233">
    <property type="entry name" value="MICROSPHERULE PROTEIN 1"/>
    <property type="match status" value="1"/>
</dbReference>
<feature type="transmembrane region" description="Helical" evidence="2">
    <location>
        <begin position="716"/>
        <end position="739"/>
    </location>
</feature>
<dbReference type="KEGG" id="dzi:111315069"/>
<dbReference type="Gene3D" id="2.60.200.20">
    <property type="match status" value="1"/>
</dbReference>
<dbReference type="GO" id="GO:0045944">
    <property type="term" value="P:positive regulation of transcription by RNA polymerase II"/>
    <property type="evidence" value="ECO:0007669"/>
    <property type="project" value="TreeGrafter"/>
</dbReference>
<dbReference type="GeneID" id="111315069"/>
<gene>
    <name evidence="5" type="primary">LOC111315069</name>
</gene>
<feature type="region of interest" description="Disordered" evidence="1">
    <location>
        <begin position="1"/>
        <end position="23"/>
    </location>
</feature>
<sequence length="905" mass="99479">MGNGLLSQRSNPVTPRRNATTANTDTVALQSYGASGPVVSSWIPEDDLLLKNAIEAGASLESIAKGAVQFSRKFTVRELQGRWRSLLYDPVVSEEASARIIEFERPASTLSSKFGRTGNLEDSKTWSGKRKPESVRSCYYALRKRIQNEPFNSMDLSFLIAADDGDYVGIEGEPIPGNCMLGNPISDNFEVQETNMNITHCSFSQMLDDDGAATRDGCTTDGFLTTTYKRDDDGFPAEPVNINKEIPHVPGENQFVVESDSGIEELHESKESPLHSLFEANDLMVKPSSTFDQINNDPQNICSEFEGDQVFNSPIMRCALSIWRIDEGLSASAICVDDGHGEEDLHIPCEELENPTADTEGYLVEITNTFMNDESFFMDVDAKDVIDKSYFDCLNSLLASSPNNCDQDQMPDVTEVMTSETQDNLAKVSCSHLEEVDEVAGSCIADGSVSCNSEVPMLSSVSTSKSQFPELTNGIICCTLNTEDTEIPCNEDVVFPKQLCPLVISSTRHIFKEAGNPLSVCAKDFSGGQRTREGGTLLVQTGQKDPGQSHGSSQIKRSQMIPEIGQLHPLVKSQDSPCVTPRSIGFLANGSAQINSINVSEGTLPPTLPNEKIEGIILGKHLSHSSADSLIEKPDLCSDSHNSYPLVNSSAIKQEVDAPEMIKDHQASSAAVGSMDIISPEPVIHHPPPDLEELLIESDDDVPCFSDIEAMVCHQLLWLSLLLLSSLLTAFSLVVLSFMNRFLIWNLIQMTKICVIRKHEDTIRAIIRLEQASHSYMQRAIASHGAFTILYGRHSKHYIKKPKILLGRTTEDFIVDINLGRQGCANKVSRRQAIINMEEDGSFHLKNLGKCSISINSKEVAPGQSLSLNTSCLIEIRGMPFIFETNQTRAKQYLNSVAKSKKLKM</sequence>
<dbReference type="InterPro" id="IPR000253">
    <property type="entry name" value="FHA_dom"/>
</dbReference>
<dbReference type="GO" id="GO:0071339">
    <property type="term" value="C:MLL1 complex"/>
    <property type="evidence" value="ECO:0007669"/>
    <property type="project" value="InterPro"/>
</dbReference>
<dbReference type="Proteomes" id="UP000515121">
    <property type="component" value="Unplaced"/>
</dbReference>
<feature type="domain" description="FHA" evidence="3">
    <location>
        <begin position="804"/>
        <end position="860"/>
    </location>
</feature>
<dbReference type="RefSeq" id="XP_022772423.1">
    <property type="nucleotide sequence ID" value="XM_022916688.1"/>
</dbReference>
<dbReference type="AlphaFoldDB" id="A0A6P6B5G7"/>
<dbReference type="Pfam" id="PF13325">
    <property type="entry name" value="MCRS_N"/>
    <property type="match status" value="1"/>
</dbReference>
<evidence type="ECO:0000256" key="2">
    <source>
        <dbReference type="SAM" id="Phobius"/>
    </source>
</evidence>
<dbReference type="GO" id="GO:0002151">
    <property type="term" value="F:G-quadruplex RNA binding"/>
    <property type="evidence" value="ECO:0007669"/>
    <property type="project" value="InterPro"/>
</dbReference>
<dbReference type="PANTHER" id="PTHR13233:SF0">
    <property type="entry name" value="MICROSPHERULE PROTEIN 1"/>
    <property type="match status" value="1"/>
</dbReference>
<evidence type="ECO:0000313" key="4">
    <source>
        <dbReference type="Proteomes" id="UP000515121"/>
    </source>
</evidence>
<evidence type="ECO:0000259" key="3">
    <source>
        <dbReference type="PROSITE" id="PS50006"/>
    </source>
</evidence>
<evidence type="ECO:0000256" key="1">
    <source>
        <dbReference type="SAM" id="MobiDB-lite"/>
    </source>
</evidence>
<protein>
    <submittedName>
        <fullName evidence="5">Uncharacterized protein LOC111315069</fullName>
    </submittedName>
</protein>
<dbReference type="InterPro" id="IPR025999">
    <property type="entry name" value="MCRS_N"/>
</dbReference>
<dbReference type="GO" id="GO:0031011">
    <property type="term" value="C:Ino80 complex"/>
    <property type="evidence" value="ECO:0007669"/>
    <property type="project" value="InterPro"/>
</dbReference>
<name>A0A6P6B5G7_DURZI</name>
<keyword evidence="2" id="KW-0812">Transmembrane</keyword>
<evidence type="ECO:0000313" key="5">
    <source>
        <dbReference type="RefSeq" id="XP_022772423.1"/>
    </source>
</evidence>
<dbReference type="CDD" id="cd22687">
    <property type="entry name" value="FHA_MCRS1"/>
    <property type="match status" value="1"/>
</dbReference>
<keyword evidence="4" id="KW-1185">Reference proteome</keyword>
<dbReference type="PROSITE" id="PS50006">
    <property type="entry name" value="FHA_DOMAIN"/>
    <property type="match status" value="1"/>
</dbReference>
<keyword evidence="2" id="KW-0472">Membrane</keyword>
<dbReference type="Pfam" id="PF00498">
    <property type="entry name" value="FHA"/>
    <property type="match status" value="1"/>
</dbReference>
<dbReference type="InterPro" id="IPR008984">
    <property type="entry name" value="SMAD_FHA_dom_sf"/>
</dbReference>
<accession>A0A6P6B5G7</accession>
<dbReference type="InterPro" id="IPR037912">
    <property type="entry name" value="MCRS1"/>
</dbReference>